<dbReference type="PANTHER" id="PTHR11946">
    <property type="entry name" value="VALYL-TRNA SYNTHETASES"/>
    <property type="match status" value="1"/>
</dbReference>
<dbReference type="Pfam" id="PF10458">
    <property type="entry name" value="Val_tRNA-synt_C"/>
    <property type="match status" value="1"/>
</dbReference>
<evidence type="ECO:0000256" key="1">
    <source>
        <dbReference type="ARBA" id="ARBA00013169"/>
    </source>
</evidence>
<keyword evidence="5 10" id="KW-0067">ATP-binding</keyword>
<keyword evidence="7 10" id="KW-0030">Aminoacyl-tRNA synthetase</keyword>
<dbReference type="InterPro" id="IPR037118">
    <property type="entry name" value="Val-tRNA_synth_C_sf"/>
</dbReference>
<evidence type="ECO:0000256" key="5">
    <source>
        <dbReference type="ARBA" id="ARBA00022840"/>
    </source>
</evidence>
<feature type="domain" description="Valyl-tRNA synthetase tRNA-binding arm" evidence="14">
    <location>
        <begin position="789"/>
        <end position="848"/>
    </location>
</feature>
<comment type="similarity">
    <text evidence="10">Belongs to the class-I aminoacyl-tRNA synthetase family.</text>
</comment>
<dbReference type="InterPro" id="IPR014729">
    <property type="entry name" value="Rossmann-like_a/b/a_fold"/>
</dbReference>
<dbReference type="SUPFAM" id="SSF50677">
    <property type="entry name" value="ValRS/IleRS/LeuRS editing domain"/>
    <property type="match status" value="1"/>
</dbReference>
<dbReference type="InterPro" id="IPR002300">
    <property type="entry name" value="aa-tRNA-synth_Ia"/>
</dbReference>
<dbReference type="NCBIfam" id="TIGR00422">
    <property type="entry name" value="valS"/>
    <property type="match status" value="1"/>
</dbReference>
<dbReference type="Gene3D" id="1.10.287.380">
    <property type="entry name" value="Valyl-tRNA synthetase, C-terminal domain"/>
    <property type="match status" value="1"/>
</dbReference>
<reference evidence="15 16" key="1">
    <citation type="journal article" date="2023" name="Cell">
        <title>Genetic manipulation of Patescibacteria provides mechanistic insights into microbial dark matter and the epibiotic lifestyle.</title>
        <authorList>
            <person name="Wang Y."/>
            <person name="Gallagher L.A."/>
            <person name="Andrade P.A."/>
            <person name="Liu A."/>
            <person name="Humphreys I.R."/>
            <person name="Turkarslan S."/>
            <person name="Cutler K.J."/>
            <person name="Arrieta-Ortiz M.L."/>
            <person name="Li Y."/>
            <person name="Radey M.C."/>
            <person name="McLean J.S."/>
            <person name="Cong Q."/>
            <person name="Baker D."/>
            <person name="Baliga N.S."/>
            <person name="Peterson S.B."/>
            <person name="Mougous J.D."/>
        </authorList>
    </citation>
    <scope>NUCLEOTIDE SEQUENCE [LARGE SCALE GENOMIC DNA]</scope>
    <source>
        <strain evidence="15 16">ML1</strain>
    </source>
</reference>
<dbReference type="InterPro" id="IPR013155">
    <property type="entry name" value="M/V/L/I-tRNA-synth_anticd-bd"/>
</dbReference>
<accession>A0ABY8WTW7</accession>
<evidence type="ECO:0000256" key="10">
    <source>
        <dbReference type="RuleBase" id="RU363035"/>
    </source>
</evidence>
<feature type="coiled-coil region" evidence="11">
    <location>
        <begin position="789"/>
        <end position="844"/>
    </location>
</feature>
<evidence type="ECO:0000256" key="3">
    <source>
        <dbReference type="ARBA" id="ARBA00022598"/>
    </source>
</evidence>
<evidence type="ECO:0000256" key="11">
    <source>
        <dbReference type="SAM" id="Coils"/>
    </source>
</evidence>
<evidence type="ECO:0000259" key="12">
    <source>
        <dbReference type="Pfam" id="PF00133"/>
    </source>
</evidence>
<gene>
    <name evidence="15" type="ORF">SEML1_0044</name>
</gene>
<dbReference type="EMBL" id="CP124550">
    <property type="protein sequence ID" value="WIO45687.1"/>
    <property type="molecule type" value="Genomic_DNA"/>
</dbReference>
<keyword evidence="16" id="KW-1185">Reference proteome</keyword>
<dbReference type="NCBIfam" id="NF004349">
    <property type="entry name" value="PRK05729.1"/>
    <property type="match status" value="1"/>
</dbReference>
<evidence type="ECO:0000256" key="2">
    <source>
        <dbReference type="ARBA" id="ARBA00022490"/>
    </source>
</evidence>
<dbReference type="InterPro" id="IPR002303">
    <property type="entry name" value="Valyl-tRNA_ligase"/>
</dbReference>
<feature type="domain" description="Methionyl/Valyl/Leucyl/Isoleucyl-tRNA synthetase anticodon-binding" evidence="13">
    <location>
        <begin position="602"/>
        <end position="720"/>
    </location>
</feature>
<organism evidence="15 16">
    <name type="scientific">Candidatus Southlakia epibionticum</name>
    <dbReference type="NCBI Taxonomy" id="3043284"/>
    <lineage>
        <taxon>Bacteria</taxon>
        <taxon>Candidatus Saccharimonadota</taxon>
        <taxon>Candidatus Saccharimonadia</taxon>
        <taxon>Candidatus Saccharimonadales</taxon>
        <taxon>Candidatus Saccharimonadaceae</taxon>
        <taxon>Candidatus Southlakia</taxon>
    </lineage>
</organism>
<evidence type="ECO:0000256" key="7">
    <source>
        <dbReference type="ARBA" id="ARBA00023146"/>
    </source>
</evidence>
<dbReference type="GO" id="GO:0016874">
    <property type="term" value="F:ligase activity"/>
    <property type="evidence" value="ECO:0007669"/>
    <property type="project" value="UniProtKB-KW"/>
</dbReference>
<dbReference type="Gene3D" id="3.90.740.10">
    <property type="entry name" value="Valyl/Leucyl/Isoleucyl-tRNA synthetase, editing domain"/>
    <property type="match status" value="1"/>
</dbReference>
<dbReference type="InterPro" id="IPR001412">
    <property type="entry name" value="aa-tRNA-synth_I_CS"/>
</dbReference>
<dbReference type="InterPro" id="IPR009008">
    <property type="entry name" value="Val/Leu/Ile-tRNA-synth_edit"/>
</dbReference>
<dbReference type="Proteomes" id="UP001177295">
    <property type="component" value="Chromosome"/>
</dbReference>
<name>A0ABY8WTW7_9BACT</name>
<dbReference type="InterPro" id="IPR010978">
    <property type="entry name" value="tRNA-bd_arm"/>
</dbReference>
<keyword evidence="11" id="KW-0175">Coiled coil</keyword>
<dbReference type="SUPFAM" id="SSF46589">
    <property type="entry name" value="tRNA-binding arm"/>
    <property type="match status" value="1"/>
</dbReference>
<proteinExistence type="inferred from homology"/>
<sequence>MNLAKAYTPNDYEPTIYAMWEKSGVFAPKGEGEPYAIVMPPPNANGNLHVGHALGSAIQDILVRYHRMRGYDAVYIPGADHAGFETWVVYERELEKQGKTRFNFDREDLYAQVWDFVAARRGDMELQLRAIGVSADWDHLVFTLDEKVIDTVYDTFEAMWRDGLIYRGERIVNYCTKHQTSFSDYEVVYKNEKSKLWKIAYPLIDRVGEIIIATTRPETLLGDVAVAVHPDDERYKDLIGSKVQLPIVHREIPIIADEYVDRTYGTGAVKITPAHDPNDFEIGQRHNLKTVQVINFDGTMVNVPAQFKGLTVEEARKRVLTALDIDELRRGEENIEHQVGHCYKCGTVIEPLVKEQWFVKMRGLADRAIAAIQNGDVTFTPENKGAVVVNYLKDIKDWNISRQIPWGIPIPMFQSQDNLDDWRFDRRVDQKHIVVDGTTYRREEDTLDTWFSSNQWPYIITDYLAKGDLSRFYPTAVMETAGDILFVWVARMIMMGLYRTDKVPFRHVYLHGLVLDEKGVKMSKSKGNVINPMEYVSEYGSDALRMGVISSRSAAQPQAFNTGKVIAARNFCNKLWNVARYIEASVADETPAAEPVPQSLADHWILSRLDEAAQQVEKQLETYHFAEAAETIYHVVWDDVADWFVEVSKVEQNISMNAYVLDTILRLSHPFAPFVTETIWQALPWHDTILAGEAWMKPAEYDDIAAGQFGRLKDLVSEARYVMSELPGNKRYGMLYMDDSLVADNAELIQKLARVKSVKHVDQARGLRLAASGRDAWLDLDDNTLYEHQTNLEKRLANVRQQVKTLETRLANENYIAKAPAHLVEESRRQLAEERALVKRLQTELQVIARS</sequence>
<evidence type="ECO:0000259" key="13">
    <source>
        <dbReference type="Pfam" id="PF08264"/>
    </source>
</evidence>
<dbReference type="InterPro" id="IPR033705">
    <property type="entry name" value="Anticodon_Ia_Val"/>
</dbReference>
<dbReference type="InterPro" id="IPR009080">
    <property type="entry name" value="tRNAsynth_Ia_anticodon-bd"/>
</dbReference>
<dbReference type="Pfam" id="PF00133">
    <property type="entry name" value="tRNA-synt_1"/>
    <property type="match status" value="1"/>
</dbReference>
<dbReference type="PANTHER" id="PTHR11946:SF93">
    <property type="entry name" value="VALINE--TRNA LIGASE, CHLOROPLASTIC_MITOCHONDRIAL 2"/>
    <property type="match status" value="1"/>
</dbReference>
<dbReference type="SUPFAM" id="SSF47323">
    <property type="entry name" value="Anticodon-binding domain of a subclass of class I aminoacyl-tRNA synthetases"/>
    <property type="match status" value="1"/>
</dbReference>
<dbReference type="SUPFAM" id="SSF52374">
    <property type="entry name" value="Nucleotidylyl transferase"/>
    <property type="match status" value="1"/>
</dbReference>
<keyword evidence="3 10" id="KW-0436">Ligase</keyword>
<feature type="domain" description="Aminoacyl-tRNA synthetase class Ia" evidence="12">
    <location>
        <begin position="16"/>
        <end position="553"/>
    </location>
</feature>
<dbReference type="InterPro" id="IPR019499">
    <property type="entry name" value="Val-tRNA_synth_tRNA-bd"/>
</dbReference>
<evidence type="ECO:0000256" key="8">
    <source>
        <dbReference type="ARBA" id="ARBA00047552"/>
    </source>
</evidence>
<keyword evidence="6 10" id="KW-0648">Protein biosynthesis</keyword>
<evidence type="ECO:0000259" key="14">
    <source>
        <dbReference type="Pfam" id="PF10458"/>
    </source>
</evidence>
<keyword evidence="4 10" id="KW-0547">Nucleotide-binding</keyword>
<dbReference type="Pfam" id="PF08264">
    <property type="entry name" value="Anticodon_1"/>
    <property type="match status" value="1"/>
</dbReference>
<dbReference type="Gene3D" id="1.10.730.10">
    <property type="entry name" value="Isoleucyl-tRNA Synthetase, Domain 1"/>
    <property type="match status" value="1"/>
</dbReference>
<evidence type="ECO:0000256" key="6">
    <source>
        <dbReference type="ARBA" id="ARBA00022917"/>
    </source>
</evidence>
<dbReference type="EC" id="6.1.1.9" evidence="1 9"/>
<dbReference type="PRINTS" id="PR00986">
    <property type="entry name" value="TRNASYNTHVAL"/>
</dbReference>
<dbReference type="RefSeq" id="WP_376754062.1">
    <property type="nucleotide sequence ID" value="NZ_CP124550.1"/>
</dbReference>
<comment type="catalytic activity">
    <reaction evidence="8">
        <text>tRNA(Val) + L-valine + ATP = L-valyl-tRNA(Val) + AMP + diphosphate</text>
        <dbReference type="Rhea" id="RHEA:10704"/>
        <dbReference type="Rhea" id="RHEA-COMP:9672"/>
        <dbReference type="Rhea" id="RHEA-COMP:9708"/>
        <dbReference type="ChEBI" id="CHEBI:30616"/>
        <dbReference type="ChEBI" id="CHEBI:33019"/>
        <dbReference type="ChEBI" id="CHEBI:57762"/>
        <dbReference type="ChEBI" id="CHEBI:78442"/>
        <dbReference type="ChEBI" id="CHEBI:78537"/>
        <dbReference type="ChEBI" id="CHEBI:456215"/>
        <dbReference type="EC" id="6.1.1.9"/>
    </reaction>
</comment>
<evidence type="ECO:0000256" key="9">
    <source>
        <dbReference type="NCBIfam" id="TIGR00422"/>
    </source>
</evidence>
<dbReference type="PROSITE" id="PS00178">
    <property type="entry name" value="AA_TRNA_LIGASE_I"/>
    <property type="match status" value="1"/>
</dbReference>
<dbReference type="CDD" id="cd07962">
    <property type="entry name" value="Anticodon_Ia_Val"/>
    <property type="match status" value="1"/>
</dbReference>
<keyword evidence="2" id="KW-0963">Cytoplasm</keyword>
<dbReference type="Gene3D" id="3.40.50.620">
    <property type="entry name" value="HUPs"/>
    <property type="match status" value="2"/>
</dbReference>
<evidence type="ECO:0000313" key="15">
    <source>
        <dbReference type="EMBL" id="WIO45687.1"/>
    </source>
</evidence>
<protein>
    <recommendedName>
        <fullName evidence="1 9">Valine--tRNA ligase</fullName>
        <ecNumber evidence="1 9">6.1.1.9</ecNumber>
    </recommendedName>
</protein>
<evidence type="ECO:0000256" key="4">
    <source>
        <dbReference type="ARBA" id="ARBA00022741"/>
    </source>
</evidence>
<evidence type="ECO:0000313" key="16">
    <source>
        <dbReference type="Proteomes" id="UP001177295"/>
    </source>
</evidence>